<gene>
    <name evidence="1" type="ORF">PECAL_4P14410</name>
</gene>
<dbReference type="EMBL" id="CAKKNE010000004">
    <property type="protein sequence ID" value="CAH0374172.1"/>
    <property type="molecule type" value="Genomic_DNA"/>
</dbReference>
<keyword evidence="2" id="KW-1185">Reference proteome</keyword>
<reference evidence="1" key="1">
    <citation type="submission" date="2021-11" db="EMBL/GenBank/DDBJ databases">
        <authorList>
            <consortium name="Genoscope - CEA"/>
            <person name="William W."/>
        </authorList>
    </citation>
    <scope>NUCLEOTIDE SEQUENCE</scope>
</reference>
<evidence type="ECO:0000313" key="1">
    <source>
        <dbReference type="EMBL" id="CAH0374172.1"/>
    </source>
</evidence>
<name>A0A8J2SUR8_9STRA</name>
<evidence type="ECO:0000313" key="2">
    <source>
        <dbReference type="Proteomes" id="UP000789595"/>
    </source>
</evidence>
<proteinExistence type="predicted"/>
<dbReference type="AlphaFoldDB" id="A0A8J2SUR8"/>
<dbReference type="Proteomes" id="UP000789595">
    <property type="component" value="Unassembled WGS sequence"/>
</dbReference>
<sequence length="132" mass="14006">MWRDYARLSGLAAIWLVMVGSYWTHPAPASLAGIALPKDVGRWLNRGALCREVATRCAKGNSCGDGVNERCGRAASAAVLRASGRCRSALAAIEPADGAAPVVARARDCLRHAYRYAFRGEGLPAPRLVGDV</sequence>
<protein>
    <submittedName>
        <fullName evidence="1">Uncharacterized protein</fullName>
    </submittedName>
</protein>
<comment type="caution">
    <text evidence="1">The sequence shown here is derived from an EMBL/GenBank/DDBJ whole genome shotgun (WGS) entry which is preliminary data.</text>
</comment>
<organism evidence="1 2">
    <name type="scientific">Pelagomonas calceolata</name>
    <dbReference type="NCBI Taxonomy" id="35677"/>
    <lineage>
        <taxon>Eukaryota</taxon>
        <taxon>Sar</taxon>
        <taxon>Stramenopiles</taxon>
        <taxon>Ochrophyta</taxon>
        <taxon>Pelagophyceae</taxon>
        <taxon>Pelagomonadales</taxon>
        <taxon>Pelagomonadaceae</taxon>
        <taxon>Pelagomonas</taxon>
    </lineage>
</organism>
<accession>A0A8J2SUR8</accession>